<dbReference type="AlphaFoldDB" id="A0A388TD69"/>
<dbReference type="InterPro" id="IPR028098">
    <property type="entry name" value="Glyco_trans_4-like_N"/>
</dbReference>
<organism evidence="3 4">
    <name type="scientific">Termititenax aidoneus</name>
    <dbReference type="NCBI Taxonomy" id="2218524"/>
    <lineage>
        <taxon>Bacteria</taxon>
        <taxon>Bacillati</taxon>
        <taxon>Candidatus Margulisiibacteriota</taxon>
        <taxon>Candidatus Termititenacia</taxon>
        <taxon>Candidatus Termititenacales</taxon>
        <taxon>Candidatus Termititenacaceae</taxon>
        <taxon>Candidatus Termititenax</taxon>
    </lineage>
</organism>
<proteinExistence type="predicted"/>
<dbReference type="Gene3D" id="3.40.50.2000">
    <property type="entry name" value="Glycogen Phosphorylase B"/>
    <property type="match status" value="2"/>
</dbReference>
<dbReference type="InterPro" id="IPR050194">
    <property type="entry name" value="Glycosyltransferase_grp1"/>
</dbReference>
<evidence type="ECO:0000313" key="4">
    <source>
        <dbReference type="Proteomes" id="UP000269352"/>
    </source>
</evidence>
<name>A0A388TD69_TERA1</name>
<dbReference type="Proteomes" id="UP000269352">
    <property type="component" value="Unassembled WGS sequence"/>
</dbReference>
<feature type="domain" description="Glycosyltransferase subfamily 4-like N-terminal" evidence="2">
    <location>
        <begin position="15"/>
        <end position="182"/>
    </location>
</feature>
<dbReference type="PANTHER" id="PTHR45947">
    <property type="entry name" value="SULFOQUINOVOSYL TRANSFERASE SQD2"/>
    <property type="match status" value="1"/>
</dbReference>
<comment type="caution">
    <text evidence="3">The sequence shown here is derived from an EMBL/GenBank/DDBJ whole genome shotgun (WGS) entry which is preliminary data.</text>
</comment>
<feature type="domain" description="Glycosyl transferase family 1" evidence="1">
    <location>
        <begin position="193"/>
        <end position="355"/>
    </location>
</feature>
<keyword evidence="4" id="KW-1185">Reference proteome</keyword>
<dbReference type="SUPFAM" id="SSF53756">
    <property type="entry name" value="UDP-Glycosyltransferase/glycogen phosphorylase"/>
    <property type="match status" value="1"/>
</dbReference>
<evidence type="ECO:0000259" key="1">
    <source>
        <dbReference type="Pfam" id="PF00534"/>
    </source>
</evidence>
<protein>
    <submittedName>
        <fullName evidence="3">Glycosyl transferase GTB-type super family</fullName>
    </submittedName>
</protein>
<dbReference type="Pfam" id="PF13439">
    <property type="entry name" value="Glyco_transf_4"/>
    <property type="match status" value="1"/>
</dbReference>
<dbReference type="PANTHER" id="PTHR45947:SF3">
    <property type="entry name" value="SULFOQUINOVOSYL TRANSFERASE SQD2"/>
    <property type="match status" value="1"/>
</dbReference>
<dbReference type="GO" id="GO:0016757">
    <property type="term" value="F:glycosyltransferase activity"/>
    <property type="evidence" value="ECO:0007669"/>
    <property type="project" value="InterPro"/>
</dbReference>
<dbReference type="CDD" id="cd03817">
    <property type="entry name" value="GT4_UGDG-like"/>
    <property type="match status" value="1"/>
</dbReference>
<evidence type="ECO:0000259" key="2">
    <source>
        <dbReference type="Pfam" id="PF13439"/>
    </source>
</evidence>
<gene>
    <name evidence="3" type="ORF">NO1_1540</name>
</gene>
<keyword evidence="3" id="KW-0808">Transferase</keyword>
<evidence type="ECO:0000313" key="3">
    <source>
        <dbReference type="EMBL" id="GBR74346.1"/>
    </source>
</evidence>
<dbReference type="EMBL" id="BGZN01000041">
    <property type="protein sequence ID" value="GBR74346.1"/>
    <property type="molecule type" value="Genomic_DNA"/>
</dbReference>
<dbReference type="Pfam" id="PF00534">
    <property type="entry name" value="Glycos_transf_1"/>
    <property type="match status" value="1"/>
</dbReference>
<accession>A0A388TD69</accession>
<dbReference type="InterPro" id="IPR001296">
    <property type="entry name" value="Glyco_trans_1"/>
</dbReference>
<reference evidence="3 4" key="1">
    <citation type="journal article" date="2019" name="ISME J.">
        <title>Genome analyses of uncultured TG2/ZB3 bacteria in 'Margulisbacteria' specifically attached to ectosymbiotic spirochetes of protists in the termite gut.</title>
        <authorList>
            <person name="Utami Y.D."/>
            <person name="Kuwahara H."/>
            <person name="Igai K."/>
            <person name="Murakami T."/>
            <person name="Sugaya K."/>
            <person name="Morikawa T."/>
            <person name="Nagura Y."/>
            <person name="Yuki M."/>
            <person name="Deevong P."/>
            <person name="Inoue T."/>
            <person name="Kihara K."/>
            <person name="Lo N."/>
            <person name="Yamada A."/>
            <person name="Ohkuma M."/>
            <person name="Hongoh Y."/>
        </authorList>
    </citation>
    <scope>NUCLEOTIDE SEQUENCE [LARGE SCALE GENOMIC DNA]</scope>
    <source>
        <strain evidence="3">NkOx7-01</strain>
    </source>
</reference>
<sequence length="380" mass="42646">MKIHLYTESFKPYLSGVTVSVDTYARGLAALGHEVTVIAPWYPDFQDDDVYRVLRFPSLGTRLYPGFRLALPVKRGFGKWLRENKPDIIHSHSPYQLGFLARHIAKKMKIPFVYHFHTLFTDYLHFVPLPRFISRPVLIGIIKNFCRRCDLIITPTAIVQNILRQEYGVAQRIEALPTGVDDAAVQKADPQGIREKYGLTQDILLLMYCGRLSKEKNIEFLLKMFQKVSASVPAARLMIVAFGPLEAALKKLAADLKIADRVIFTGRVERARVYDYLKAGDLFVCASKTETQGLVISEAKACGKPAVAIDARGVSQMIENGVDGYLTPDDLAVFSQKVVDLLQAPAELRRLADGAERNAKKSFLNSAITKKLEILYNSLK</sequence>